<name>A0A820SZ31_9BILA</name>
<dbReference type="EMBL" id="CAJOBP010002339">
    <property type="protein sequence ID" value="CAF4349403.1"/>
    <property type="molecule type" value="Genomic_DNA"/>
</dbReference>
<evidence type="ECO:0000313" key="2">
    <source>
        <dbReference type="EMBL" id="CAF4349403.1"/>
    </source>
</evidence>
<gene>
    <name evidence="3" type="ORF">HFQ381_LOCUS24370</name>
    <name evidence="4" type="ORF">TSG867_LOCUS28865</name>
    <name evidence="2" type="ORF">UJA718_LOCUS15691</name>
</gene>
<comment type="caution">
    <text evidence="3">The sequence shown here is derived from an EMBL/GenBank/DDBJ whole genome shotgun (WGS) entry which is preliminary data.</text>
</comment>
<dbReference type="Pfam" id="PF20700">
    <property type="entry name" value="Mutator"/>
    <property type="match status" value="1"/>
</dbReference>
<accession>A0A820SZ31</accession>
<dbReference type="Proteomes" id="UP000663851">
    <property type="component" value="Unassembled WGS sequence"/>
</dbReference>
<evidence type="ECO:0000313" key="5">
    <source>
        <dbReference type="Proteomes" id="UP000663851"/>
    </source>
</evidence>
<evidence type="ECO:0000313" key="4">
    <source>
        <dbReference type="EMBL" id="CAF4618027.1"/>
    </source>
</evidence>
<evidence type="ECO:0000313" key="3">
    <source>
        <dbReference type="EMBL" id="CAF4457485.1"/>
    </source>
</evidence>
<keyword evidence="6" id="KW-1185">Reference proteome</keyword>
<dbReference type="Proteomes" id="UP000663873">
    <property type="component" value="Unassembled WGS sequence"/>
</dbReference>
<evidence type="ECO:0000313" key="6">
    <source>
        <dbReference type="Proteomes" id="UP000663873"/>
    </source>
</evidence>
<feature type="domain" description="Mutator-like transposase" evidence="1">
    <location>
        <begin position="44"/>
        <end position="243"/>
    </location>
</feature>
<dbReference type="Proteomes" id="UP000663862">
    <property type="component" value="Unassembled WGS sequence"/>
</dbReference>
<dbReference type="InterPro" id="IPR049012">
    <property type="entry name" value="Mutator_transp_dom"/>
</dbReference>
<dbReference type="EMBL" id="CAJOBO010002559">
    <property type="protein sequence ID" value="CAF4457485.1"/>
    <property type="molecule type" value="Genomic_DNA"/>
</dbReference>
<dbReference type="EMBL" id="CAJOBQ010003804">
    <property type="protein sequence ID" value="CAF4618027.1"/>
    <property type="molecule type" value="Genomic_DNA"/>
</dbReference>
<dbReference type="AlphaFoldDB" id="A0A820SZ31"/>
<proteinExistence type="predicted"/>
<sequence length="260" mass="28781">MSMHYWHNQDVTIPIEATESYNNVNLIVGLQILTDLVNHFSCPSCHRIGKISSKVTQRRGLLYHIAFSCECSFETSMCNSSPLHNPASSRMDELNMLACIAANVGGIKRRVQIEHWNKYQSIYAKSLVTTTEKSLAAAAEEAADQAQAPFDEEGVTNVTVTIDGSWLTRRGHSSLHGLATCCSTADPPKVLDYQVLSRHCSTCSGLLGVKEFDKDTYQRLLIEHLESGYDANHTGSSAGMEAAGKNLCCTLDYFRELQRK</sequence>
<organism evidence="3 5">
    <name type="scientific">Rotaria socialis</name>
    <dbReference type="NCBI Taxonomy" id="392032"/>
    <lineage>
        <taxon>Eukaryota</taxon>
        <taxon>Metazoa</taxon>
        <taxon>Spiralia</taxon>
        <taxon>Gnathifera</taxon>
        <taxon>Rotifera</taxon>
        <taxon>Eurotatoria</taxon>
        <taxon>Bdelloidea</taxon>
        <taxon>Philodinida</taxon>
        <taxon>Philodinidae</taxon>
        <taxon>Rotaria</taxon>
    </lineage>
</organism>
<protein>
    <recommendedName>
        <fullName evidence="1">Mutator-like transposase domain-containing protein</fullName>
    </recommendedName>
</protein>
<reference evidence="3" key="1">
    <citation type="submission" date="2021-02" db="EMBL/GenBank/DDBJ databases">
        <authorList>
            <person name="Nowell W R."/>
        </authorList>
    </citation>
    <scope>NUCLEOTIDE SEQUENCE</scope>
</reference>
<evidence type="ECO:0000259" key="1">
    <source>
        <dbReference type="Pfam" id="PF20700"/>
    </source>
</evidence>